<protein>
    <submittedName>
        <fullName evidence="1">Uncharacterized protein</fullName>
    </submittedName>
</protein>
<sequence>MTDEILEKEITVSLA</sequence>
<dbReference type="Proteomes" id="UP000015530">
    <property type="component" value="Unassembled WGS sequence"/>
</dbReference>
<reference evidence="2" key="1">
    <citation type="journal article" date="2013" name="Mol. Plant Microbe Interact.">
        <title>Global aspects of pacC regulation of pathogenicity genes in Colletotrichum gloeosporioides as revealed by transcriptome analysis.</title>
        <authorList>
            <person name="Alkan N."/>
            <person name="Meng X."/>
            <person name="Friedlander G."/>
            <person name="Reuveni E."/>
            <person name="Sukno S."/>
            <person name="Sherman A."/>
            <person name="Thon M."/>
            <person name="Fluhr R."/>
            <person name="Prusky D."/>
        </authorList>
    </citation>
    <scope>NUCLEOTIDE SEQUENCE [LARGE SCALE GENOMIC DNA]</scope>
    <source>
        <strain evidence="2">Cg-14</strain>
    </source>
</reference>
<name>T0K607_COLGC</name>
<accession>T0K607</accession>
<dbReference type="HOGENOM" id="CLU_3434126_0_0_1"/>
<organism evidence="1 2">
    <name type="scientific">Colletotrichum gloeosporioides (strain Cg-14)</name>
    <name type="common">Anthracnose fungus</name>
    <name type="synonym">Glomerella cingulata</name>
    <dbReference type="NCBI Taxonomy" id="1237896"/>
    <lineage>
        <taxon>Eukaryota</taxon>
        <taxon>Fungi</taxon>
        <taxon>Dikarya</taxon>
        <taxon>Ascomycota</taxon>
        <taxon>Pezizomycotina</taxon>
        <taxon>Sordariomycetes</taxon>
        <taxon>Hypocreomycetidae</taxon>
        <taxon>Glomerellales</taxon>
        <taxon>Glomerellaceae</taxon>
        <taxon>Colletotrichum</taxon>
        <taxon>Colletotrichum gloeosporioides species complex</taxon>
    </lineage>
</organism>
<comment type="caution">
    <text evidence="1">The sequence shown here is derived from an EMBL/GenBank/DDBJ whole genome shotgun (WGS) entry which is preliminary data.</text>
</comment>
<evidence type="ECO:0000313" key="2">
    <source>
        <dbReference type="Proteomes" id="UP000015530"/>
    </source>
</evidence>
<evidence type="ECO:0000313" key="1">
    <source>
        <dbReference type="EMBL" id="EQB47324.1"/>
    </source>
</evidence>
<gene>
    <name evidence="1" type="ORF">CGLO_13545</name>
</gene>
<proteinExistence type="predicted"/>
<dbReference type="EMBL" id="AMYD01003007">
    <property type="protein sequence ID" value="EQB47324.1"/>
    <property type="molecule type" value="Genomic_DNA"/>
</dbReference>